<reference evidence="1" key="1">
    <citation type="submission" date="2018-12" db="EMBL/GenBank/DDBJ databases">
        <authorList>
            <person name="Syme R.A."/>
            <person name="Farfan-Caceres L."/>
            <person name="Lichtenzveig J."/>
        </authorList>
    </citation>
    <scope>NUCLEOTIDE SEQUENCE</scope>
    <source>
        <strain evidence="1">Al4</strain>
    </source>
</reference>
<name>A0A8H7MII7_9PLEO</name>
<protein>
    <submittedName>
        <fullName evidence="1">Uncharacterized protein</fullName>
    </submittedName>
</protein>
<organism evidence="1 2">
    <name type="scientific">Ascochyta lentis</name>
    <dbReference type="NCBI Taxonomy" id="205686"/>
    <lineage>
        <taxon>Eukaryota</taxon>
        <taxon>Fungi</taxon>
        <taxon>Dikarya</taxon>
        <taxon>Ascomycota</taxon>
        <taxon>Pezizomycotina</taxon>
        <taxon>Dothideomycetes</taxon>
        <taxon>Pleosporomycetidae</taxon>
        <taxon>Pleosporales</taxon>
        <taxon>Pleosporineae</taxon>
        <taxon>Didymellaceae</taxon>
        <taxon>Ascochyta</taxon>
    </lineage>
</organism>
<comment type="caution">
    <text evidence="1">The sequence shown here is derived from an EMBL/GenBank/DDBJ whole genome shotgun (WGS) entry which is preliminary data.</text>
</comment>
<reference evidence="1" key="2">
    <citation type="submission" date="2020-09" db="EMBL/GenBank/DDBJ databases">
        <title>Reference genome assembly for Australian Ascochyta lentis isolate Al4.</title>
        <authorList>
            <person name="Lee R.C."/>
            <person name="Farfan-Caceres L.M."/>
            <person name="Debler J.W."/>
            <person name="Williams A.H."/>
            <person name="Henares B.M."/>
        </authorList>
    </citation>
    <scope>NUCLEOTIDE SEQUENCE</scope>
    <source>
        <strain evidence="1">Al4</strain>
    </source>
</reference>
<accession>A0A8H7MII7</accession>
<evidence type="ECO:0000313" key="2">
    <source>
        <dbReference type="Proteomes" id="UP000651452"/>
    </source>
</evidence>
<dbReference type="Gene3D" id="3.40.630.10">
    <property type="entry name" value="Zn peptidases"/>
    <property type="match status" value="1"/>
</dbReference>
<dbReference type="Proteomes" id="UP000651452">
    <property type="component" value="Unassembled WGS sequence"/>
</dbReference>
<dbReference type="AlphaFoldDB" id="A0A8H7MII7"/>
<evidence type="ECO:0000313" key="1">
    <source>
        <dbReference type="EMBL" id="KAF9694597.1"/>
    </source>
</evidence>
<proteinExistence type="predicted"/>
<dbReference type="OrthoDB" id="10059875at2759"/>
<dbReference type="Gene3D" id="3.30.70.360">
    <property type="match status" value="1"/>
</dbReference>
<keyword evidence="2" id="KW-1185">Reference proteome</keyword>
<gene>
    <name evidence="1" type="ORF">EKO04_007233</name>
</gene>
<dbReference type="EMBL" id="RZGK01000013">
    <property type="protein sequence ID" value="KAF9694597.1"/>
    <property type="molecule type" value="Genomic_DNA"/>
</dbReference>
<sequence>MSDVSPAVSINIGIIQGGCSASVTAPNYVFEVTVVMPVGLDPHVMFQKANKIVAKYPEAQILLEGTDAADISDPELEITAILQRTVTELGLPEPRLVSDVTISDLRYWRYRRIPGFWYGPDEEDVSAANESVKIEDLLHLVRPYVITSKNCRRVNTNMDVLL</sequence>